<comment type="caution">
    <text evidence="6">The sequence shown here is derived from an EMBL/GenBank/DDBJ whole genome shotgun (WGS) entry which is preliminary data.</text>
</comment>
<evidence type="ECO:0000256" key="1">
    <source>
        <dbReference type="ARBA" id="ARBA00009993"/>
    </source>
</evidence>
<dbReference type="AlphaFoldDB" id="A0AAD8LLY1"/>
<dbReference type="SMART" id="SM00512">
    <property type="entry name" value="Skp1"/>
    <property type="match status" value="1"/>
</dbReference>
<dbReference type="CDD" id="cd18322">
    <property type="entry name" value="BTB_POZ_SKP1"/>
    <property type="match status" value="1"/>
</dbReference>
<dbReference type="Pfam" id="PF03931">
    <property type="entry name" value="Skp1_POZ"/>
    <property type="match status" value="1"/>
</dbReference>
<comment type="similarity">
    <text evidence="1 3">Belongs to the SKP1 family.</text>
</comment>
<dbReference type="SUPFAM" id="SSF81382">
    <property type="entry name" value="Skp1 dimerisation domain-like"/>
    <property type="match status" value="1"/>
</dbReference>
<dbReference type="PANTHER" id="PTHR11165">
    <property type="entry name" value="SKP1"/>
    <property type="match status" value="1"/>
</dbReference>
<dbReference type="InterPro" id="IPR001232">
    <property type="entry name" value="SKP1-like"/>
</dbReference>
<evidence type="ECO:0000259" key="5">
    <source>
        <dbReference type="Pfam" id="PF03931"/>
    </source>
</evidence>
<gene>
    <name evidence="6" type="ORF">BgAZ_501950</name>
</gene>
<evidence type="ECO:0000256" key="3">
    <source>
        <dbReference type="PIRNR" id="PIRNR028729"/>
    </source>
</evidence>
<sequence length="161" mass="18511">MLVKLISSEGDVFTVDRKALSMSTVLNNMLMHYDEDSEVEPVPLKNISTSTLAKILDYCRFHVDNPAKPIPKPLRTNKLSDVVSQWDLQFVDVDKEVLFDIMMAENFLDIKPLLELTCAKIASMIKGKTPEEIRDEFNIVNDFTPEEEAMIKEENKWCEEL</sequence>
<reference evidence="6" key="1">
    <citation type="submission" date="2023-08" db="EMBL/GenBank/DDBJ databases">
        <title>Draft sequence of the Babesia gibsoni genome.</title>
        <authorList>
            <person name="Yamagishi J.Y."/>
            <person name="Xuan X.X."/>
        </authorList>
    </citation>
    <scope>NUCLEOTIDE SEQUENCE</scope>
    <source>
        <strain evidence="6">Azabu</strain>
    </source>
</reference>
<organism evidence="6 7">
    <name type="scientific">Babesia gibsoni</name>
    <dbReference type="NCBI Taxonomy" id="33632"/>
    <lineage>
        <taxon>Eukaryota</taxon>
        <taxon>Sar</taxon>
        <taxon>Alveolata</taxon>
        <taxon>Apicomplexa</taxon>
        <taxon>Aconoidasida</taxon>
        <taxon>Piroplasmida</taxon>
        <taxon>Babesiidae</taxon>
        <taxon>Babesia</taxon>
    </lineage>
</organism>
<dbReference type="Proteomes" id="UP001230268">
    <property type="component" value="Unassembled WGS sequence"/>
</dbReference>
<evidence type="ECO:0000313" key="7">
    <source>
        <dbReference type="Proteomes" id="UP001230268"/>
    </source>
</evidence>
<comment type="pathway">
    <text evidence="3">Protein modification; protein ubiquitination.</text>
</comment>
<dbReference type="SUPFAM" id="SSF54695">
    <property type="entry name" value="POZ domain"/>
    <property type="match status" value="1"/>
</dbReference>
<dbReference type="InterPro" id="IPR036296">
    <property type="entry name" value="SKP1-like_dim_sf"/>
</dbReference>
<name>A0AAD8LLY1_BABGI</name>
<dbReference type="Pfam" id="PF01466">
    <property type="entry name" value="Skp1"/>
    <property type="match status" value="1"/>
</dbReference>
<keyword evidence="2 3" id="KW-0833">Ubl conjugation pathway</keyword>
<evidence type="ECO:0000313" key="6">
    <source>
        <dbReference type="EMBL" id="KAK1441863.1"/>
    </source>
</evidence>
<dbReference type="InterPro" id="IPR011333">
    <property type="entry name" value="SKP1/BTB/POZ_sf"/>
</dbReference>
<evidence type="ECO:0000256" key="2">
    <source>
        <dbReference type="ARBA" id="ARBA00022786"/>
    </source>
</evidence>
<accession>A0AAD8LLY1</accession>
<dbReference type="PIRSF" id="PIRSF028729">
    <property type="entry name" value="E3_ubiquit_lig_SCF_Skp"/>
    <property type="match status" value="1"/>
</dbReference>
<evidence type="ECO:0000259" key="4">
    <source>
        <dbReference type="Pfam" id="PF01466"/>
    </source>
</evidence>
<feature type="domain" description="SKP1 component dimerisation" evidence="4">
    <location>
        <begin position="111"/>
        <end position="158"/>
    </location>
</feature>
<dbReference type="InterPro" id="IPR016072">
    <property type="entry name" value="Skp1_comp_dimer"/>
</dbReference>
<protein>
    <submittedName>
        <fullName evidence="6">Skp1/btb/poz domain superfamily like protein</fullName>
    </submittedName>
</protein>
<dbReference type="EMBL" id="JAVEPI010000005">
    <property type="protein sequence ID" value="KAK1441863.1"/>
    <property type="molecule type" value="Genomic_DNA"/>
</dbReference>
<proteinExistence type="inferred from homology"/>
<dbReference type="InterPro" id="IPR016073">
    <property type="entry name" value="Skp1_comp_POZ"/>
</dbReference>
<feature type="domain" description="SKP1 component POZ" evidence="5">
    <location>
        <begin position="2"/>
        <end position="63"/>
    </location>
</feature>
<dbReference type="InterPro" id="IPR016897">
    <property type="entry name" value="SKP1"/>
</dbReference>
<keyword evidence="7" id="KW-1185">Reference proteome</keyword>
<dbReference type="Gene3D" id="3.30.710.10">
    <property type="entry name" value="Potassium Channel Kv1.1, Chain A"/>
    <property type="match status" value="1"/>
</dbReference>
<dbReference type="GO" id="GO:0006511">
    <property type="term" value="P:ubiquitin-dependent protein catabolic process"/>
    <property type="evidence" value="ECO:0007669"/>
    <property type="project" value="InterPro"/>
</dbReference>
<dbReference type="FunFam" id="3.30.710.10:FF:000026">
    <property type="entry name" value="E3 ubiquitin ligase complex SCF subunit"/>
    <property type="match status" value="1"/>
</dbReference>